<sequence length="66" mass="7299">NRLLKSHTGEYLAERLAHCLNNYGISAQTLGVAMDNASNNTTMIKELPHLLPSESMTSPETQIRCI</sequence>
<feature type="non-terminal residue" evidence="1">
    <location>
        <position position="66"/>
    </location>
</feature>
<evidence type="ECO:0000313" key="1">
    <source>
        <dbReference type="EMBL" id="THU94623.1"/>
    </source>
</evidence>
<feature type="non-terminal residue" evidence="1">
    <location>
        <position position="1"/>
    </location>
</feature>
<dbReference type="Proteomes" id="UP000297245">
    <property type="component" value="Unassembled WGS sequence"/>
</dbReference>
<dbReference type="OrthoDB" id="3228311at2759"/>
<proteinExistence type="predicted"/>
<gene>
    <name evidence="1" type="ORF">K435DRAFT_565353</name>
</gene>
<dbReference type="AlphaFoldDB" id="A0A4S8LZB9"/>
<protein>
    <recommendedName>
        <fullName evidence="3">DUF659 domain-containing protein</fullName>
    </recommendedName>
</protein>
<reference evidence="1 2" key="1">
    <citation type="journal article" date="2019" name="Nat. Ecol. Evol.">
        <title>Megaphylogeny resolves global patterns of mushroom evolution.</title>
        <authorList>
            <person name="Varga T."/>
            <person name="Krizsan K."/>
            <person name="Foldi C."/>
            <person name="Dima B."/>
            <person name="Sanchez-Garcia M."/>
            <person name="Sanchez-Ramirez S."/>
            <person name="Szollosi G.J."/>
            <person name="Szarkandi J.G."/>
            <person name="Papp V."/>
            <person name="Albert L."/>
            <person name="Andreopoulos W."/>
            <person name="Angelini C."/>
            <person name="Antonin V."/>
            <person name="Barry K.W."/>
            <person name="Bougher N.L."/>
            <person name="Buchanan P."/>
            <person name="Buyck B."/>
            <person name="Bense V."/>
            <person name="Catcheside P."/>
            <person name="Chovatia M."/>
            <person name="Cooper J."/>
            <person name="Damon W."/>
            <person name="Desjardin D."/>
            <person name="Finy P."/>
            <person name="Geml J."/>
            <person name="Haridas S."/>
            <person name="Hughes K."/>
            <person name="Justo A."/>
            <person name="Karasinski D."/>
            <person name="Kautmanova I."/>
            <person name="Kiss B."/>
            <person name="Kocsube S."/>
            <person name="Kotiranta H."/>
            <person name="LaButti K.M."/>
            <person name="Lechner B.E."/>
            <person name="Liimatainen K."/>
            <person name="Lipzen A."/>
            <person name="Lukacs Z."/>
            <person name="Mihaltcheva S."/>
            <person name="Morgado L.N."/>
            <person name="Niskanen T."/>
            <person name="Noordeloos M.E."/>
            <person name="Ohm R.A."/>
            <person name="Ortiz-Santana B."/>
            <person name="Ovrebo C."/>
            <person name="Racz N."/>
            <person name="Riley R."/>
            <person name="Savchenko A."/>
            <person name="Shiryaev A."/>
            <person name="Soop K."/>
            <person name="Spirin V."/>
            <person name="Szebenyi C."/>
            <person name="Tomsovsky M."/>
            <person name="Tulloss R.E."/>
            <person name="Uehling J."/>
            <person name="Grigoriev I.V."/>
            <person name="Vagvolgyi C."/>
            <person name="Papp T."/>
            <person name="Martin F.M."/>
            <person name="Miettinen O."/>
            <person name="Hibbett D.S."/>
            <person name="Nagy L.G."/>
        </authorList>
    </citation>
    <scope>NUCLEOTIDE SEQUENCE [LARGE SCALE GENOMIC DNA]</scope>
    <source>
        <strain evidence="1 2">CBS 962.96</strain>
    </source>
</reference>
<keyword evidence="2" id="KW-1185">Reference proteome</keyword>
<name>A0A4S8LZB9_DENBC</name>
<organism evidence="1 2">
    <name type="scientific">Dendrothele bispora (strain CBS 962.96)</name>
    <dbReference type="NCBI Taxonomy" id="1314807"/>
    <lineage>
        <taxon>Eukaryota</taxon>
        <taxon>Fungi</taxon>
        <taxon>Dikarya</taxon>
        <taxon>Basidiomycota</taxon>
        <taxon>Agaricomycotina</taxon>
        <taxon>Agaricomycetes</taxon>
        <taxon>Agaricomycetidae</taxon>
        <taxon>Agaricales</taxon>
        <taxon>Agaricales incertae sedis</taxon>
        <taxon>Dendrothele</taxon>
    </lineage>
</organism>
<evidence type="ECO:0000313" key="2">
    <source>
        <dbReference type="Proteomes" id="UP000297245"/>
    </source>
</evidence>
<dbReference type="EMBL" id="ML179219">
    <property type="protein sequence ID" value="THU94623.1"/>
    <property type="molecule type" value="Genomic_DNA"/>
</dbReference>
<evidence type="ECO:0008006" key="3">
    <source>
        <dbReference type="Google" id="ProtNLM"/>
    </source>
</evidence>
<accession>A0A4S8LZB9</accession>